<proteinExistence type="predicted"/>
<organism evidence="1 2">
    <name type="scientific">Pseudonocardia eucalypti</name>
    <dbReference type="NCBI Taxonomy" id="648755"/>
    <lineage>
        <taxon>Bacteria</taxon>
        <taxon>Bacillati</taxon>
        <taxon>Actinomycetota</taxon>
        <taxon>Actinomycetes</taxon>
        <taxon>Pseudonocardiales</taxon>
        <taxon>Pseudonocardiaceae</taxon>
        <taxon>Pseudonocardia</taxon>
    </lineage>
</organism>
<comment type="caution">
    <text evidence="1">The sequence shown here is derived from an EMBL/GenBank/DDBJ whole genome shotgun (WGS) entry which is preliminary data.</text>
</comment>
<sequence length="204" mass="22446">MRYLDWTSWTPGRPDTGQVDECTRERAVLKIYTARLSEEERCHRAFRAVELERVATETRRAASTVIHDAIEGSAAEAPAALYRLVANTRLAVTIAALNLMGIETLLPGEPPFHAPRELIDATRIYLREPPGDGHGSGGSDGLDALSGLIGDFHRSTVFINGLRIEPRRLPAVVPLTLRAAHPAIMVAFGEFLAHKYVIEGWSLL</sequence>
<name>A0ABP9QM78_9PSEU</name>
<dbReference type="Proteomes" id="UP001428817">
    <property type="component" value="Unassembled WGS sequence"/>
</dbReference>
<gene>
    <name evidence="1" type="ORF">GCM10023321_51880</name>
</gene>
<dbReference type="EMBL" id="BAABJP010000030">
    <property type="protein sequence ID" value="GAA5164031.1"/>
    <property type="molecule type" value="Genomic_DNA"/>
</dbReference>
<evidence type="ECO:0000313" key="1">
    <source>
        <dbReference type="EMBL" id="GAA5164031.1"/>
    </source>
</evidence>
<protein>
    <submittedName>
        <fullName evidence="1">Uncharacterized protein</fullName>
    </submittedName>
</protein>
<keyword evidence="2" id="KW-1185">Reference proteome</keyword>
<evidence type="ECO:0000313" key="2">
    <source>
        <dbReference type="Proteomes" id="UP001428817"/>
    </source>
</evidence>
<accession>A0ABP9QM78</accession>
<reference evidence="2" key="1">
    <citation type="journal article" date="2019" name="Int. J. Syst. Evol. Microbiol.">
        <title>The Global Catalogue of Microorganisms (GCM) 10K type strain sequencing project: providing services to taxonomists for standard genome sequencing and annotation.</title>
        <authorList>
            <consortium name="The Broad Institute Genomics Platform"/>
            <consortium name="The Broad Institute Genome Sequencing Center for Infectious Disease"/>
            <person name="Wu L."/>
            <person name="Ma J."/>
        </authorList>
    </citation>
    <scope>NUCLEOTIDE SEQUENCE [LARGE SCALE GENOMIC DNA]</scope>
    <source>
        <strain evidence="2">JCM 18303</strain>
    </source>
</reference>
<dbReference type="RefSeq" id="WP_185062299.1">
    <property type="nucleotide sequence ID" value="NZ_BAABJP010000030.1"/>
</dbReference>